<dbReference type="GO" id="GO:0043130">
    <property type="term" value="F:ubiquitin binding"/>
    <property type="evidence" value="ECO:0007669"/>
    <property type="project" value="TreeGrafter"/>
</dbReference>
<feature type="domain" description="UBX" evidence="2">
    <location>
        <begin position="496"/>
        <end position="568"/>
    </location>
</feature>
<feature type="compositionally biased region" description="Acidic residues" evidence="1">
    <location>
        <begin position="342"/>
        <end position="351"/>
    </location>
</feature>
<dbReference type="Gene3D" id="3.10.20.90">
    <property type="entry name" value="Phosphatidylinositol 3-kinase Catalytic Subunit, Chain A, domain 1"/>
    <property type="match status" value="1"/>
</dbReference>
<feature type="compositionally biased region" description="Basic and acidic residues" evidence="1">
    <location>
        <begin position="402"/>
        <end position="417"/>
    </location>
</feature>
<evidence type="ECO:0000313" key="4">
    <source>
        <dbReference type="Proteomes" id="UP000440578"/>
    </source>
</evidence>
<dbReference type="GO" id="GO:0043161">
    <property type="term" value="P:proteasome-mediated ubiquitin-dependent protein catabolic process"/>
    <property type="evidence" value="ECO:0007669"/>
    <property type="project" value="TreeGrafter"/>
</dbReference>
<dbReference type="Proteomes" id="UP000440578">
    <property type="component" value="Unassembled WGS sequence"/>
</dbReference>
<feature type="region of interest" description="Disordered" evidence="1">
    <location>
        <begin position="140"/>
        <end position="160"/>
    </location>
</feature>
<dbReference type="CDD" id="cd02958">
    <property type="entry name" value="UAS"/>
    <property type="match status" value="1"/>
</dbReference>
<dbReference type="InterPro" id="IPR050730">
    <property type="entry name" value="UBX_domain-protein"/>
</dbReference>
<feature type="compositionally biased region" description="Polar residues" evidence="1">
    <location>
        <begin position="441"/>
        <end position="453"/>
    </location>
</feature>
<proteinExistence type="predicted"/>
<dbReference type="Pfam" id="PF00789">
    <property type="entry name" value="UBX"/>
    <property type="match status" value="1"/>
</dbReference>
<dbReference type="OrthoDB" id="270602at2759"/>
<dbReference type="Gene3D" id="3.40.30.10">
    <property type="entry name" value="Glutaredoxin"/>
    <property type="match status" value="1"/>
</dbReference>
<dbReference type="Pfam" id="PF13899">
    <property type="entry name" value="Thioredoxin_7"/>
    <property type="match status" value="1"/>
</dbReference>
<dbReference type="PANTHER" id="PTHR23322:SF6">
    <property type="entry name" value="UBX DOMAIN-CONTAINING PROTEIN 7"/>
    <property type="match status" value="1"/>
</dbReference>
<evidence type="ECO:0000256" key="1">
    <source>
        <dbReference type="SAM" id="MobiDB-lite"/>
    </source>
</evidence>
<dbReference type="PANTHER" id="PTHR23322">
    <property type="entry name" value="FAS-ASSOCIATED PROTEIN"/>
    <property type="match status" value="1"/>
</dbReference>
<dbReference type="GO" id="GO:0005634">
    <property type="term" value="C:nucleus"/>
    <property type="evidence" value="ECO:0007669"/>
    <property type="project" value="TreeGrafter"/>
</dbReference>
<gene>
    <name evidence="3" type="primary">UBXN7</name>
    <name evidence="3" type="ORF">FJT64_019653</name>
</gene>
<keyword evidence="4" id="KW-1185">Reference proteome</keyword>
<dbReference type="SUPFAM" id="SSF52833">
    <property type="entry name" value="Thioredoxin-like"/>
    <property type="match status" value="1"/>
</dbReference>
<dbReference type="EMBL" id="VIIS01000427">
    <property type="protein sequence ID" value="KAF0309199.1"/>
    <property type="molecule type" value="Genomic_DNA"/>
</dbReference>
<dbReference type="InterPro" id="IPR029071">
    <property type="entry name" value="Ubiquitin-like_domsf"/>
</dbReference>
<name>A0A6A4WV78_AMPAM</name>
<dbReference type="InterPro" id="IPR001012">
    <property type="entry name" value="UBX_dom"/>
</dbReference>
<dbReference type="AlphaFoldDB" id="A0A6A4WV78"/>
<reference evidence="3 4" key="1">
    <citation type="submission" date="2019-07" db="EMBL/GenBank/DDBJ databases">
        <title>Draft genome assembly of a fouling barnacle, Amphibalanus amphitrite (Darwin, 1854): The first reference genome for Thecostraca.</title>
        <authorList>
            <person name="Kim W."/>
        </authorList>
    </citation>
    <scope>NUCLEOTIDE SEQUENCE [LARGE SCALE GENOMIC DNA]</scope>
    <source>
        <strain evidence="3">SNU_AA5</strain>
        <tissue evidence="3">Soma without cirri and trophi</tissue>
    </source>
</reference>
<evidence type="ECO:0000259" key="2">
    <source>
        <dbReference type="PROSITE" id="PS50033"/>
    </source>
</evidence>
<dbReference type="SMART" id="SM00166">
    <property type="entry name" value="UBX"/>
    <property type="match status" value="1"/>
</dbReference>
<dbReference type="Pfam" id="PF14555">
    <property type="entry name" value="UBA_4"/>
    <property type="match status" value="1"/>
</dbReference>
<dbReference type="InterPro" id="IPR006577">
    <property type="entry name" value="UAS"/>
</dbReference>
<accession>A0A6A4WV78</accession>
<dbReference type="SUPFAM" id="SSF54236">
    <property type="entry name" value="Ubiquitin-like"/>
    <property type="match status" value="1"/>
</dbReference>
<comment type="caution">
    <text evidence="3">The sequence shown here is derived from an EMBL/GenBank/DDBJ whole genome shotgun (WGS) entry which is preliminary data.</text>
</comment>
<feature type="region of interest" description="Disordered" evidence="1">
    <location>
        <begin position="1"/>
        <end position="23"/>
    </location>
</feature>
<dbReference type="SMART" id="SM00594">
    <property type="entry name" value="UAS"/>
    <property type="match status" value="1"/>
</dbReference>
<dbReference type="InterPro" id="IPR036249">
    <property type="entry name" value="Thioredoxin-like_sf"/>
</dbReference>
<feature type="region of interest" description="Disordered" evidence="1">
    <location>
        <begin position="324"/>
        <end position="477"/>
    </location>
</feature>
<feature type="compositionally biased region" description="Polar residues" evidence="1">
    <location>
        <begin position="423"/>
        <end position="432"/>
    </location>
</feature>
<evidence type="ECO:0000313" key="3">
    <source>
        <dbReference type="EMBL" id="KAF0309199.1"/>
    </source>
</evidence>
<protein>
    <submittedName>
        <fullName evidence="3">UBX domain-containing protein 7</fullName>
    </submittedName>
</protein>
<dbReference type="PROSITE" id="PS50033">
    <property type="entry name" value="UBX"/>
    <property type="match status" value="1"/>
</dbReference>
<organism evidence="3 4">
    <name type="scientific">Amphibalanus amphitrite</name>
    <name type="common">Striped barnacle</name>
    <name type="synonym">Balanus amphitrite</name>
    <dbReference type="NCBI Taxonomy" id="1232801"/>
    <lineage>
        <taxon>Eukaryota</taxon>
        <taxon>Metazoa</taxon>
        <taxon>Ecdysozoa</taxon>
        <taxon>Arthropoda</taxon>
        <taxon>Crustacea</taxon>
        <taxon>Multicrustacea</taxon>
        <taxon>Cirripedia</taxon>
        <taxon>Thoracica</taxon>
        <taxon>Thoracicalcarea</taxon>
        <taxon>Balanomorpha</taxon>
        <taxon>Balanoidea</taxon>
        <taxon>Balanidae</taxon>
        <taxon>Amphibalaninae</taxon>
        <taxon>Amphibalanus</taxon>
    </lineage>
</organism>
<sequence>MSKPSAREGGAVSPPPADSDSQLEQIMAVTAADRQRAAALLAAAGGSVQRAINIHFEAERVPEPASNGADAERCSPAPAAAASEVEGAVRAPIPPRAEVMLDPAHSAANYALPSRRSRLRQTDSVFDKFRDFSAEIRLQESQLAGPGPSQRAAPPGADHPERYKLQTLEEIFRPPLELIFRGTFQAARDQGIADNKWLMVNVQNTEEFACQVLNRDVWSSHKVRDIVRANFIFWQVYHESSEGLKYKTFYPVSSWPYVAILDPRTGELLRTWSKLDKNSAIELLIDFLEAHKFSEDAPPTPKRPRVDSVLELDEEAQLRLAIEKSLQHDQPSGRRRPVVPDSDSDEDDADFWAESAELSTVTSAPLSPSRRSERVSPAPPAHRPAESGDRPPGPAGDGGPADQERSGTAETAPERTAAEAITGTENGANGSGSAADHRTTQCDNTEAKSQTENGVGDGKPACGAGSRGPQCAPVSDGAAAEEWRRHLGSATDPSWTLALRLPDGSRLQLELPCSSRLRCVTEYVQQLGYPAREHVLLATFPRRELSAPERADQTLREAGLHPHDTVFVQSR</sequence>